<feature type="repeat" description="HEAT" evidence="11">
    <location>
        <begin position="91"/>
        <end position="119"/>
    </location>
</feature>
<dbReference type="KEGG" id="tad:TRIADDRAFT_18390"/>
<dbReference type="UniPathway" id="UPA00354"/>
<dbReference type="EMBL" id="DS985241">
    <property type="protein sequence ID" value="EDV29630.1"/>
    <property type="molecule type" value="Genomic_DNA"/>
</dbReference>
<accession>B3RM40</accession>
<reference evidence="12 13" key="1">
    <citation type="journal article" date="2008" name="Nature">
        <title>The Trichoplax genome and the nature of placozoans.</title>
        <authorList>
            <person name="Srivastava M."/>
            <person name="Begovic E."/>
            <person name="Chapman J."/>
            <person name="Putnam N.H."/>
            <person name="Hellsten U."/>
            <person name="Kawashima T."/>
            <person name="Kuo A."/>
            <person name="Mitros T."/>
            <person name="Salamov A."/>
            <person name="Carpenter M.L."/>
            <person name="Signorovitch A.Y."/>
            <person name="Moreno M.A."/>
            <person name="Kamm K."/>
            <person name="Grimwood J."/>
            <person name="Schmutz J."/>
            <person name="Shapiro H."/>
            <person name="Grigoriev I.V."/>
            <person name="Buss L.W."/>
            <person name="Schierwater B."/>
            <person name="Dellaporta S.L."/>
            <person name="Rokhsar D.S."/>
        </authorList>
    </citation>
    <scope>NUCLEOTIDE SEQUENCE [LARGE SCALE GENOMIC DNA]</scope>
    <source>
        <strain evidence="12 13">Grell-BS-1999</strain>
    </source>
</reference>
<evidence type="ECO:0000256" key="3">
    <source>
        <dbReference type="ARBA" id="ARBA00022723"/>
    </source>
</evidence>
<dbReference type="Gene3D" id="1.25.10.10">
    <property type="entry name" value="Leucine-rich Repeat Variant"/>
    <property type="match status" value="2"/>
</dbReference>
<feature type="binding site" evidence="10">
    <location>
        <position position="111"/>
    </location>
    <ligand>
        <name>Fe cation</name>
        <dbReference type="ChEBI" id="CHEBI:24875"/>
        <label>1</label>
    </ligand>
</feature>
<dbReference type="GO" id="GO:0046872">
    <property type="term" value="F:metal ion binding"/>
    <property type="evidence" value="ECO:0007669"/>
    <property type="project" value="UniProtKB-KW"/>
</dbReference>
<dbReference type="InterPro" id="IPR027517">
    <property type="entry name" value="Deoxyhypusine_hydroxylase"/>
</dbReference>
<name>B3RM40_TRIAD</name>
<evidence type="ECO:0000256" key="10">
    <source>
        <dbReference type="HAMAP-Rule" id="MF_03101"/>
    </source>
</evidence>
<comment type="catalytic activity">
    <reaction evidence="1 10">
        <text>[eIF5A protein]-deoxyhypusine + AH2 + O2 = [eIF5A protein]-hypusine + A + H2O</text>
        <dbReference type="Rhea" id="RHEA:14101"/>
        <dbReference type="Rhea" id="RHEA-COMP:10144"/>
        <dbReference type="Rhea" id="RHEA-COMP:12592"/>
        <dbReference type="ChEBI" id="CHEBI:13193"/>
        <dbReference type="ChEBI" id="CHEBI:15377"/>
        <dbReference type="ChEBI" id="CHEBI:15379"/>
        <dbReference type="ChEBI" id="CHEBI:17499"/>
        <dbReference type="ChEBI" id="CHEBI:82657"/>
        <dbReference type="ChEBI" id="CHEBI:91175"/>
        <dbReference type="EC" id="1.14.99.29"/>
    </reaction>
</comment>
<evidence type="ECO:0000256" key="5">
    <source>
        <dbReference type="ARBA" id="ARBA00023002"/>
    </source>
</evidence>
<evidence type="ECO:0000256" key="11">
    <source>
        <dbReference type="PROSITE-ProRule" id="PRU00103"/>
    </source>
</evidence>
<feature type="binding site" evidence="10">
    <location>
        <position position="78"/>
    </location>
    <ligand>
        <name>Fe cation</name>
        <dbReference type="ChEBI" id="CHEBI:24875"/>
        <label>1</label>
    </ligand>
</feature>
<dbReference type="FunCoup" id="B3RM40">
    <property type="interactions" value="1217"/>
</dbReference>
<feature type="binding site" evidence="10">
    <location>
        <position position="233"/>
    </location>
    <ligand>
        <name>Fe cation</name>
        <dbReference type="ChEBI" id="CHEBI:24875"/>
        <label>2</label>
    </ligand>
</feature>
<dbReference type="PROSITE" id="PS50077">
    <property type="entry name" value="HEAT_REPEAT"/>
    <property type="match status" value="1"/>
</dbReference>
<dbReference type="RefSeq" id="XP_002108832.1">
    <property type="nucleotide sequence ID" value="XM_002108796.1"/>
</dbReference>
<gene>
    <name evidence="12" type="ORF">TRIADDRAFT_18390</name>
</gene>
<keyword evidence="6 10" id="KW-0408">Iron</keyword>
<evidence type="ECO:0000313" key="12">
    <source>
        <dbReference type="EMBL" id="EDV29630.1"/>
    </source>
</evidence>
<keyword evidence="8 10" id="KW-0386">Hypusine biosynthesis</keyword>
<dbReference type="STRING" id="10228.B3RM40"/>
<keyword evidence="3 10" id="KW-0479">Metal-binding</keyword>
<dbReference type="PhylomeDB" id="B3RM40"/>
<keyword evidence="13" id="KW-1185">Reference proteome</keyword>
<dbReference type="Pfam" id="PF13646">
    <property type="entry name" value="HEAT_2"/>
    <property type="match status" value="1"/>
</dbReference>
<comment type="cofactor">
    <cofactor evidence="10">
        <name>Fe(2+)</name>
        <dbReference type="ChEBI" id="CHEBI:29033"/>
    </cofactor>
    <text evidence="10">Binds 2 Fe(2+) ions per subunit.</text>
</comment>
<evidence type="ECO:0000313" key="13">
    <source>
        <dbReference type="Proteomes" id="UP000009022"/>
    </source>
</evidence>
<dbReference type="InterPro" id="IPR021133">
    <property type="entry name" value="HEAT_type_2"/>
</dbReference>
<feature type="binding site" evidence="10">
    <location>
        <position position="266"/>
    </location>
    <ligand>
        <name>Fe cation</name>
        <dbReference type="ChEBI" id="CHEBI:24875"/>
        <label>2</label>
    </ligand>
</feature>
<dbReference type="InterPro" id="IPR004155">
    <property type="entry name" value="PBS_lyase_HEAT"/>
</dbReference>
<comment type="function">
    <text evidence="10">Catalyzes the hydroxylation of the N(6)-(4-aminobutyl)-L-lysine intermediate to form hypusine, an essential post-translational modification only found in mature eIF-5A factor.</text>
</comment>
<feature type="binding site" evidence="10">
    <location>
        <position position="110"/>
    </location>
    <ligand>
        <name>Fe cation</name>
        <dbReference type="ChEBI" id="CHEBI:24875"/>
        <label>1</label>
    </ligand>
</feature>
<evidence type="ECO:0000256" key="8">
    <source>
        <dbReference type="ARBA" id="ARBA00023256"/>
    </source>
</evidence>
<evidence type="ECO:0000256" key="7">
    <source>
        <dbReference type="ARBA" id="ARBA00023033"/>
    </source>
</evidence>
<feature type="binding site" evidence="10">
    <location>
        <position position="265"/>
    </location>
    <ligand>
        <name>Fe cation</name>
        <dbReference type="ChEBI" id="CHEBI:24875"/>
        <label>2</label>
    </ligand>
</feature>
<evidence type="ECO:0000256" key="9">
    <source>
        <dbReference type="ARBA" id="ARBA00045876"/>
    </source>
</evidence>
<dbReference type="SUPFAM" id="SSF48371">
    <property type="entry name" value="ARM repeat"/>
    <property type="match status" value="1"/>
</dbReference>
<dbReference type="InterPro" id="IPR016024">
    <property type="entry name" value="ARM-type_fold"/>
</dbReference>
<organism evidence="12 13">
    <name type="scientific">Trichoplax adhaerens</name>
    <name type="common">Trichoplax reptans</name>
    <dbReference type="NCBI Taxonomy" id="10228"/>
    <lineage>
        <taxon>Eukaryota</taxon>
        <taxon>Metazoa</taxon>
        <taxon>Placozoa</taxon>
        <taxon>Uniplacotomia</taxon>
        <taxon>Trichoplacea</taxon>
        <taxon>Trichoplacidae</taxon>
        <taxon>Trichoplax</taxon>
    </lineage>
</organism>
<comment type="similarity">
    <text evidence="10">Belongs to the deoxyhypusine hydroxylase family.</text>
</comment>
<proteinExistence type="inferred from homology"/>
<dbReference type="GO" id="GO:0019135">
    <property type="term" value="F:deoxyhypusine monooxygenase activity"/>
    <property type="evidence" value="ECO:0000318"/>
    <property type="project" value="GO_Central"/>
</dbReference>
<dbReference type="PANTHER" id="PTHR12697:SF5">
    <property type="entry name" value="DEOXYHYPUSINE HYDROXYLASE"/>
    <property type="match status" value="1"/>
</dbReference>
<evidence type="ECO:0000256" key="2">
    <source>
        <dbReference type="ARBA" id="ARBA00005041"/>
    </source>
</evidence>
<dbReference type="HAMAP" id="MF_03101">
    <property type="entry name" value="Deoxyhypusine_hydroxylase"/>
    <property type="match status" value="1"/>
</dbReference>
<dbReference type="InterPro" id="IPR011989">
    <property type="entry name" value="ARM-like"/>
</dbReference>
<dbReference type="InParanoid" id="B3RM40"/>
<feature type="binding site" evidence="10">
    <location>
        <position position="232"/>
    </location>
    <ligand>
        <name>Fe cation</name>
        <dbReference type="ChEBI" id="CHEBI:24875"/>
        <label>2</label>
    </ligand>
</feature>
<keyword evidence="7 10" id="KW-0503">Monooxygenase</keyword>
<evidence type="ECO:0000256" key="6">
    <source>
        <dbReference type="ARBA" id="ARBA00023004"/>
    </source>
</evidence>
<dbReference type="CTD" id="6749315"/>
<dbReference type="Pfam" id="PF03130">
    <property type="entry name" value="HEAT_PBS"/>
    <property type="match status" value="2"/>
</dbReference>
<evidence type="ECO:0000256" key="1">
    <source>
        <dbReference type="ARBA" id="ARBA00000068"/>
    </source>
</evidence>
<dbReference type="HOGENOM" id="CLU_053974_0_0_1"/>
<keyword evidence="5 10" id="KW-0560">Oxidoreductase</keyword>
<comment type="function">
    <text evidence="9">Catalyzes the hydroxylation of the N(6)-(4-aminobutyl)-L-lysine intermediate produced by deoxyhypusine synthase/DHPS on a critical lysine of the eukaryotic translation initiation factor 5A/eIF-5A. This is the second step of the post-translational modification of that lysine into an unusual amino acid residue named hypusine. Hypusination is unique to mature eIF-5A factor and is essential for its function.</text>
</comment>
<dbReference type="SMART" id="SM00567">
    <property type="entry name" value="EZ_HEAT"/>
    <property type="match status" value="6"/>
</dbReference>
<dbReference type="GeneID" id="6749315"/>
<evidence type="ECO:0000256" key="4">
    <source>
        <dbReference type="ARBA" id="ARBA00022737"/>
    </source>
</evidence>
<dbReference type="Proteomes" id="UP000009022">
    <property type="component" value="Unassembled WGS sequence"/>
</dbReference>
<keyword evidence="4" id="KW-0677">Repeat</keyword>
<dbReference type="FunFam" id="1.25.10.10:FF:000099">
    <property type="entry name" value="Deoxyhypusine hydroxylase"/>
    <property type="match status" value="1"/>
</dbReference>
<comment type="pathway">
    <text evidence="2 10">Protein modification; eIF5A hypusination.</text>
</comment>
<protein>
    <recommendedName>
        <fullName evidence="10">Deoxyhypusine hydroxylase</fullName>
        <shortName evidence="10">DOHH</shortName>
        <ecNumber evidence="10">1.14.99.29</ecNumber>
    </recommendedName>
    <alternativeName>
        <fullName evidence="10">Deoxyhypusine dioxygenase</fullName>
    </alternativeName>
    <alternativeName>
        <fullName evidence="10">Deoxyhypusine monooxygenase</fullName>
    </alternativeName>
</protein>
<sequence>MQYHDYPLFTNVSLLSACDCCKYNLDNLSFLLFQHSIINRDLPSRFRALFTLRNIGGSKAISQINNCFNDSSALLKHECAFCLGQMQDQDAIPVLISLLEDENQEPIVRHEAGEALGAIGVHSEELLSLLQKYCNHPIREIADTCHLAVNRIQWLKTHGAKENLSNNPFNSIDPAPPCKEDNVSKLYSILTNADEDLFNRYRAMFSLRNMATDKSVKALAAALDVEGALIKHEIAYVLGQMQHQAAVESLTKHLQDSTEHAMVRHECAEALGSIATEACFELLRKYISDSEPLVRESCIVALDMCEYEQNHDFQYANTLTNLKESTV</sequence>
<dbReference type="EC" id="1.14.99.29" evidence="10"/>
<dbReference type="OrthoDB" id="421002at2759"/>
<dbReference type="eggNOG" id="KOG0567">
    <property type="taxonomic scope" value="Eukaryota"/>
</dbReference>
<dbReference type="AlphaFoldDB" id="B3RM40"/>
<dbReference type="OMA" id="LQEPCSI"/>
<feature type="binding site" evidence="10">
    <location>
        <position position="77"/>
    </location>
    <ligand>
        <name>Fe cation</name>
        <dbReference type="ChEBI" id="CHEBI:24875"/>
        <label>1</label>
    </ligand>
</feature>
<dbReference type="PANTHER" id="PTHR12697">
    <property type="entry name" value="PBS LYASE HEAT-LIKE PROTEIN"/>
    <property type="match status" value="1"/>
</dbReference>